<gene>
    <name evidence="1" type="ORF">GCM10009810_36750</name>
</gene>
<protein>
    <submittedName>
        <fullName evidence="1">Uncharacterized protein</fullName>
    </submittedName>
</protein>
<sequence>MLDRLRTAGLPGMALSDDSSYELPNGATVHSLSFQRTGTAAHTALHLRYAVVPDSRSSLVKVEVVTSWRPERSVHVGADGVVSASVDLVDASGAVDPRTRALTPRQVTSFVDALNSWYPRRRSTPRACVRSPDAGSRVVLDSRHWNITLTPQPCSGSVVVTTTSGGGLQTAGQPTTAPVVSYLEDWARLRAVLDSLGIR</sequence>
<dbReference type="RefSeq" id="WP_344069166.1">
    <property type="nucleotide sequence ID" value="NZ_BAAAPN010000105.1"/>
</dbReference>
<evidence type="ECO:0000313" key="2">
    <source>
        <dbReference type="Proteomes" id="UP001501475"/>
    </source>
</evidence>
<dbReference type="EMBL" id="BAAAPN010000105">
    <property type="protein sequence ID" value="GAA1776314.1"/>
    <property type="molecule type" value="Genomic_DNA"/>
</dbReference>
<organism evidence="1 2">
    <name type="scientific">Nostocoides vanveenii</name>
    <dbReference type="NCBI Taxonomy" id="330835"/>
    <lineage>
        <taxon>Bacteria</taxon>
        <taxon>Bacillati</taxon>
        <taxon>Actinomycetota</taxon>
        <taxon>Actinomycetes</taxon>
        <taxon>Micrococcales</taxon>
        <taxon>Intrasporangiaceae</taxon>
        <taxon>Nostocoides</taxon>
    </lineage>
</organism>
<evidence type="ECO:0000313" key="1">
    <source>
        <dbReference type="EMBL" id="GAA1776314.1"/>
    </source>
</evidence>
<proteinExistence type="predicted"/>
<name>A0ABN2L736_9MICO</name>
<reference evidence="1 2" key="1">
    <citation type="journal article" date="2019" name="Int. J. Syst. Evol. Microbiol.">
        <title>The Global Catalogue of Microorganisms (GCM) 10K type strain sequencing project: providing services to taxonomists for standard genome sequencing and annotation.</title>
        <authorList>
            <consortium name="The Broad Institute Genomics Platform"/>
            <consortium name="The Broad Institute Genome Sequencing Center for Infectious Disease"/>
            <person name="Wu L."/>
            <person name="Ma J."/>
        </authorList>
    </citation>
    <scope>NUCLEOTIDE SEQUENCE [LARGE SCALE GENOMIC DNA]</scope>
    <source>
        <strain evidence="1 2">JCM 15591</strain>
    </source>
</reference>
<keyword evidence="2" id="KW-1185">Reference proteome</keyword>
<dbReference type="Proteomes" id="UP001501475">
    <property type="component" value="Unassembled WGS sequence"/>
</dbReference>
<comment type="caution">
    <text evidence="1">The sequence shown here is derived from an EMBL/GenBank/DDBJ whole genome shotgun (WGS) entry which is preliminary data.</text>
</comment>
<accession>A0ABN2L736</accession>